<evidence type="ECO:0000313" key="3">
    <source>
        <dbReference type="Proteomes" id="UP000093053"/>
    </source>
</evidence>
<dbReference type="STRING" id="1586287.BBK82_06575"/>
<dbReference type="OrthoDB" id="4244884at2"/>
<dbReference type="AlphaFoldDB" id="A0A1B2HDK5"/>
<evidence type="ECO:0008006" key="4">
    <source>
        <dbReference type="Google" id="ProtNLM"/>
    </source>
</evidence>
<evidence type="ECO:0000256" key="1">
    <source>
        <dbReference type="SAM" id="MobiDB-lite"/>
    </source>
</evidence>
<accession>A0A1B2HDK5</accession>
<organism evidence="2 3">
    <name type="scientific">Lentzea guizhouensis</name>
    <dbReference type="NCBI Taxonomy" id="1586287"/>
    <lineage>
        <taxon>Bacteria</taxon>
        <taxon>Bacillati</taxon>
        <taxon>Actinomycetota</taxon>
        <taxon>Actinomycetes</taxon>
        <taxon>Pseudonocardiales</taxon>
        <taxon>Pseudonocardiaceae</taxon>
        <taxon>Lentzea</taxon>
    </lineage>
</organism>
<dbReference type="Pfam" id="PF05331">
    <property type="entry name" value="DUF742"/>
    <property type="match status" value="1"/>
</dbReference>
<keyword evidence="3" id="KW-1185">Reference proteome</keyword>
<sequence>MRESDDQQVNFGDLISGFSLDSDRIRKRGRKAKKEQPVAEPAAEPDSPAQTGSFARPDPFGPTGSIPRPDPFGRPDLYAQPDPYATTAFEAVPPLPSIESASIVRAYAWTGGRTTSEVHLEIETLVSVNERSGSAVRPEHQEVLALCSQPRSVAEIAALRGLPLGVTRVLLGDMAGHGLIDVHRTASSYGDERPDGDLMERVLAGLRRL</sequence>
<proteinExistence type="predicted"/>
<dbReference type="EMBL" id="CP016793">
    <property type="protein sequence ID" value="ANZ35799.1"/>
    <property type="molecule type" value="Genomic_DNA"/>
</dbReference>
<protein>
    <recommendedName>
        <fullName evidence="4">Multi-component regulatory system-8</fullName>
    </recommendedName>
</protein>
<gene>
    <name evidence="2" type="ORF">BBK82_06575</name>
</gene>
<dbReference type="RefSeq" id="WP_065914207.1">
    <property type="nucleotide sequence ID" value="NZ_CP016793.1"/>
</dbReference>
<dbReference type="InterPro" id="IPR007995">
    <property type="entry name" value="DUF742"/>
</dbReference>
<feature type="region of interest" description="Disordered" evidence="1">
    <location>
        <begin position="22"/>
        <end position="80"/>
    </location>
</feature>
<name>A0A1B2HDK5_9PSEU</name>
<dbReference type="PANTHER" id="PTHR36221:SF1">
    <property type="entry name" value="DUF742 DOMAIN-CONTAINING PROTEIN"/>
    <property type="match status" value="1"/>
</dbReference>
<dbReference type="PANTHER" id="PTHR36221">
    <property type="entry name" value="DUF742 DOMAIN-CONTAINING PROTEIN"/>
    <property type="match status" value="1"/>
</dbReference>
<evidence type="ECO:0000313" key="2">
    <source>
        <dbReference type="EMBL" id="ANZ35799.1"/>
    </source>
</evidence>
<reference evidence="2 3" key="1">
    <citation type="submission" date="2016-07" db="EMBL/GenBank/DDBJ databases">
        <title>Complete genome sequence of the Lentzea guizhouensis DHS C013.</title>
        <authorList>
            <person name="Cao C."/>
        </authorList>
    </citation>
    <scope>NUCLEOTIDE SEQUENCE [LARGE SCALE GENOMIC DNA]</scope>
    <source>
        <strain evidence="2 3">DHS C013</strain>
    </source>
</reference>
<dbReference type="KEGG" id="led:BBK82_06575"/>
<dbReference type="Proteomes" id="UP000093053">
    <property type="component" value="Chromosome"/>
</dbReference>